<evidence type="ECO:0000256" key="1">
    <source>
        <dbReference type="SAM" id="MobiDB-lite"/>
    </source>
</evidence>
<protein>
    <submittedName>
        <fullName evidence="2">Uncharacterized protein</fullName>
    </submittedName>
</protein>
<accession>A0A0B7BF03</accession>
<name>A0A0B7BF03_9EUPU</name>
<evidence type="ECO:0000313" key="2">
    <source>
        <dbReference type="EMBL" id="CEK91894.1"/>
    </source>
</evidence>
<dbReference type="AlphaFoldDB" id="A0A0B7BF03"/>
<dbReference type="EMBL" id="HACG01045029">
    <property type="protein sequence ID" value="CEK91894.1"/>
    <property type="molecule type" value="Transcribed_RNA"/>
</dbReference>
<organism evidence="2">
    <name type="scientific">Arion vulgaris</name>
    <dbReference type="NCBI Taxonomy" id="1028688"/>
    <lineage>
        <taxon>Eukaryota</taxon>
        <taxon>Metazoa</taxon>
        <taxon>Spiralia</taxon>
        <taxon>Lophotrochozoa</taxon>
        <taxon>Mollusca</taxon>
        <taxon>Gastropoda</taxon>
        <taxon>Heterobranchia</taxon>
        <taxon>Euthyneura</taxon>
        <taxon>Panpulmonata</taxon>
        <taxon>Eupulmonata</taxon>
        <taxon>Stylommatophora</taxon>
        <taxon>Helicina</taxon>
        <taxon>Arionoidea</taxon>
        <taxon>Arionidae</taxon>
        <taxon>Arion</taxon>
    </lineage>
</organism>
<gene>
    <name evidence="2" type="primary">ORF185415</name>
</gene>
<feature type="compositionally biased region" description="Polar residues" evidence="1">
    <location>
        <begin position="15"/>
        <end position="26"/>
    </location>
</feature>
<proteinExistence type="predicted"/>
<sequence>MNSDNNPKVLWKNCTYEQNGPYSNPRPSERQRRNHLATEDPPNTTTVLD</sequence>
<feature type="region of interest" description="Disordered" evidence="1">
    <location>
        <begin position="1"/>
        <end position="49"/>
    </location>
</feature>
<reference evidence="2" key="1">
    <citation type="submission" date="2014-12" db="EMBL/GenBank/DDBJ databases">
        <title>Insight into the proteome of Arion vulgaris.</title>
        <authorList>
            <person name="Aradska J."/>
            <person name="Bulat T."/>
            <person name="Smidak R."/>
            <person name="Sarate P."/>
            <person name="Gangsoo J."/>
            <person name="Sialana F."/>
            <person name="Bilban M."/>
            <person name="Lubec G."/>
        </authorList>
    </citation>
    <scope>NUCLEOTIDE SEQUENCE</scope>
    <source>
        <tissue evidence="2">Skin</tissue>
    </source>
</reference>